<sequence length="473" mass="51363">ASPCLCGPHWLYYARAAGLRGQVGREDEGMPLRYRTPRAHRRGPPPARRRTGFCWLAPAVLQASPCLCGPRWLYLYHARAAGLQSRSAGRTKEQWGSPVDYLVRYPKPLQTVRQSTGPPAGPAARSAADRLLLAGPGRAPDLTLLVRAALALPLPRARCRAAKPFGRENEGAVGITSGLPGEVPPSPCKRYVSPRAHRRGPPPARRRTGFCWLAPAVLQTSPCLCGPRWLYHARAAGLQSRSAGRTKEQWGSPVDYLVRYPQAPANGTGGPRRGPPPARRPRAHRRGPPPARRRTGFCWLAPAVLQTSPCLCGPRWLYHARAAGLQSRSAGRTKEQWGSPVDYLVRYPQAPANGTSVHGPTGGARRPLGGGPAFAGWPRPCSRPHPACAGRAGSTTRALPGCKAVRQGERRSSGDHQWQGLGTWIPKLWLPNNAGGCSRNRPRGVARRNTGPFGLKRVPQLMPIPPKSMRQRT</sequence>
<gene>
    <name evidence="2" type="ORF">PCOR1329_LOCUS69117</name>
</gene>
<proteinExistence type="predicted"/>
<organism evidence="2 3">
    <name type="scientific">Prorocentrum cordatum</name>
    <dbReference type="NCBI Taxonomy" id="2364126"/>
    <lineage>
        <taxon>Eukaryota</taxon>
        <taxon>Sar</taxon>
        <taxon>Alveolata</taxon>
        <taxon>Dinophyceae</taxon>
        <taxon>Prorocentrales</taxon>
        <taxon>Prorocentraceae</taxon>
        <taxon>Prorocentrum</taxon>
    </lineage>
</organism>
<reference evidence="2" key="1">
    <citation type="submission" date="2023-10" db="EMBL/GenBank/DDBJ databases">
        <authorList>
            <person name="Chen Y."/>
            <person name="Shah S."/>
            <person name="Dougan E. K."/>
            <person name="Thang M."/>
            <person name="Chan C."/>
        </authorList>
    </citation>
    <scope>NUCLEOTIDE SEQUENCE [LARGE SCALE GENOMIC DNA]</scope>
</reference>
<feature type="non-terminal residue" evidence="2">
    <location>
        <position position="1"/>
    </location>
</feature>
<evidence type="ECO:0000313" key="2">
    <source>
        <dbReference type="EMBL" id="CAK0888302.1"/>
    </source>
</evidence>
<feature type="compositionally biased region" description="Basic residues" evidence="1">
    <location>
        <begin position="279"/>
        <end position="292"/>
    </location>
</feature>
<keyword evidence="3" id="KW-1185">Reference proteome</keyword>
<feature type="region of interest" description="Disordered" evidence="1">
    <location>
        <begin position="260"/>
        <end position="292"/>
    </location>
</feature>
<accession>A0ABN9WT13</accession>
<evidence type="ECO:0000313" key="3">
    <source>
        <dbReference type="Proteomes" id="UP001189429"/>
    </source>
</evidence>
<feature type="region of interest" description="Disordered" evidence="1">
    <location>
        <begin position="439"/>
        <end position="473"/>
    </location>
</feature>
<name>A0ABN9WT13_9DINO</name>
<protein>
    <submittedName>
        <fullName evidence="2">Uncharacterized protein</fullName>
    </submittedName>
</protein>
<feature type="region of interest" description="Disordered" evidence="1">
    <location>
        <begin position="176"/>
        <end position="204"/>
    </location>
</feature>
<dbReference type="Proteomes" id="UP001189429">
    <property type="component" value="Unassembled WGS sequence"/>
</dbReference>
<comment type="caution">
    <text evidence="2">The sequence shown here is derived from an EMBL/GenBank/DDBJ whole genome shotgun (WGS) entry which is preliminary data.</text>
</comment>
<evidence type="ECO:0000256" key="1">
    <source>
        <dbReference type="SAM" id="MobiDB-lite"/>
    </source>
</evidence>
<feature type="compositionally biased region" description="Basic residues" evidence="1">
    <location>
        <begin position="195"/>
        <end position="204"/>
    </location>
</feature>
<dbReference type="EMBL" id="CAUYUJ010019058">
    <property type="protein sequence ID" value="CAK0888302.1"/>
    <property type="molecule type" value="Genomic_DNA"/>
</dbReference>